<feature type="transmembrane region" description="Helical" evidence="1">
    <location>
        <begin position="35"/>
        <end position="55"/>
    </location>
</feature>
<feature type="transmembrane region" description="Helical" evidence="1">
    <location>
        <begin position="75"/>
        <end position="92"/>
    </location>
</feature>
<keyword evidence="3" id="KW-1185">Reference proteome</keyword>
<feature type="transmembrane region" description="Helical" evidence="1">
    <location>
        <begin position="113"/>
        <end position="133"/>
    </location>
</feature>
<reference evidence="2 3" key="1">
    <citation type="submission" date="2019-01" db="EMBL/GenBank/DDBJ databases">
        <title>Draft genome sequences of the type strains of six Macrococcus species.</title>
        <authorList>
            <person name="Mazhar S."/>
            <person name="Altermann E."/>
            <person name="Hill C."/>
            <person name="Mcauliffe O."/>
        </authorList>
    </citation>
    <scope>NUCLEOTIDE SEQUENCE [LARGE SCALE GENOMIC DNA]</scope>
    <source>
        <strain evidence="2 3">ATCC 51825</strain>
    </source>
</reference>
<name>A0A4R6C3X7_9STAP</name>
<sequence length="172" mass="20703">MENKITWHEAYKDYFSNFFNPHAPISEEMYSQHRWVTLPISMIVIAVFILVGQQLDLFTTIDFDMPLKKYHELKVHESFVMGIYLTILIFFMQLPSLPSEIRMFYARKKKPTLYLTVLVGLLAISLLFVYIMYKMQQMNTAFFVLIFFTFTQFFSNDRALRIEKTERLRKEY</sequence>
<dbReference type="Proteomes" id="UP000294843">
    <property type="component" value="Unassembled WGS sequence"/>
</dbReference>
<keyword evidence="1" id="KW-0472">Membrane</keyword>
<organism evidence="2 3">
    <name type="scientific">Macrococcus bovicus</name>
    <dbReference type="NCBI Taxonomy" id="69968"/>
    <lineage>
        <taxon>Bacteria</taxon>
        <taxon>Bacillati</taxon>
        <taxon>Bacillota</taxon>
        <taxon>Bacilli</taxon>
        <taxon>Bacillales</taxon>
        <taxon>Staphylococcaceae</taxon>
        <taxon>Macrococcus</taxon>
    </lineage>
</organism>
<evidence type="ECO:0000313" key="3">
    <source>
        <dbReference type="Proteomes" id="UP000294843"/>
    </source>
</evidence>
<evidence type="ECO:0000256" key="1">
    <source>
        <dbReference type="SAM" id="Phobius"/>
    </source>
</evidence>
<comment type="caution">
    <text evidence="2">The sequence shown here is derived from an EMBL/GenBank/DDBJ whole genome shotgun (WGS) entry which is preliminary data.</text>
</comment>
<proteinExistence type="predicted"/>
<keyword evidence="1" id="KW-0812">Transmembrane</keyword>
<keyword evidence="1" id="KW-1133">Transmembrane helix</keyword>
<protein>
    <submittedName>
        <fullName evidence="2">Uncharacterized protein</fullName>
    </submittedName>
</protein>
<gene>
    <name evidence="2" type="ORF">ERX55_02285</name>
</gene>
<evidence type="ECO:0000313" key="2">
    <source>
        <dbReference type="EMBL" id="TDM15756.1"/>
    </source>
</evidence>
<dbReference type="RefSeq" id="WP_133450956.1">
    <property type="nucleotide sequence ID" value="NZ_SCWF01000001.1"/>
</dbReference>
<dbReference type="AlphaFoldDB" id="A0A4R6C3X7"/>
<dbReference type="OrthoDB" id="2417798at2"/>
<feature type="transmembrane region" description="Helical" evidence="1">
    <location>
        <begin position="139"/>
        <end position="160"/>
    </location>
</feature>
<accession>A0A4R6C3X7</accession>
<dbReference type="EMBL" id="SCWF01000001">
    <property type="protein sequence ID" value="TDM15756.1"/>
    <property type="molecule type" value="Genomic_DNA"/>
</dbReference>